<evidence type="ECO:0000313" key="1">
    <source>
        <dbReference type="EMBL" id="CRI41294.1"/>
    </source>
</evidence>
<accession>A0A0F7WSH6</accession>
<dbReference type="EMBL" id="LN847008">
    <property type="protein sequence ID" value="CRI41294.1"/>
    <property type="molecule type" value="Genomic_DNA"/>
</dbReference>
<dbReference type="AlphaFoldDB" id="A0A0F7WSH6"/>
<name>A0A0F7WSH6_CHLPN</name>
<sequence>MKSMLDPKKHSTLGIEISSETAETIESCSLGLISINLLLSGLCLRSSHDRSQAVKIIQQFCPQFSSEEVQNFVEQRNILTPFLHHLFEGDEVALLNQLSLRLDLIVPNALYPEPDPSCWQSINSEDCAKDAEDQQEDFNKTKEACKEGLKKLVLPALSITSIPQLLRARRFKQGAEILMAIDRKKMKQNPFIFLEALLESEEFSISVGKYLKLLMPIHLWDKLLHAIYLGYFQTGLICQGEIETFCRRANLNPEAFQAAIQQGRLLSFLFPKMLLD</sequence>
<protein>
    <submittedName>
        <fullName evidence="1">Uncharacterized protein</fullName>
    </submittedName>
</protein>
<proteinExistence type="predicted"/>
<reference evidence="1" key="1">
    <citation type="submission" date="2015-05" db="EMBL/GenBank/DDBJ databases">
        <authorList>
            <person name="Rattei Thomas"/>
        </authorList>
    </citation>
    <scope>NUCLEOTIDE SEQUENCE</scope>
    <source>
        <strain evidence="1">GiD</strain>
    </source>
</reference>
<gene>
    <name evidence="1" type="ORF">BN1224_GiD_A_02950</name>
</gene>
<organism evidence="1">
    <name type="scientific">Chlamydia pneumoniae</name>
    <name type="common">Chlamydophila pneumoniae</name>
    <dbReference type="NCBI Taxonomy" id="83558"/>
    <lineage>
        <taxon>Bacteria</taxon>
        <taxon>Pseudomonadati</taxon>
        <taxon>Chlamydiota</taxon>
        <taxon>Chlamydiia</taxon>
        <taxon>Chlamydiales</taxon>
        <taxon>Chlamydiaceae</taxon>
        <taxon>Chlamydia/Chlamydophila group</taxon>
        <taxon>Chlamydia</taxon>
    </lineage>
</organism>